<dbReference type="InterPro" id="IPR017941">
    <property type="entry name" value="Rieske_2Fe-2S"/>
</dbReference>
<dbReference type="InterPro" id="IPR005805">
    <property type="entry name" value="Rieske_Fe-S_prot_C"/>
</dbReference>
<dbReference type="InterPro" id="IPR036922">
    <property type="entry name" value="Rieske_2Fe-2S_sf"/>
</dbReference>
<gene>
    <name evidence="7" type="ORF">C8N24_6207</name>
</gene>
<dbReference type="CDD" id="cd03477">
    <property type="entry name" value="Rieske_YhfW_C"/>
    <property type="match status" value="1"/>
</dbReference>
<evidence type="ECO:0000256" key="3">
    <source>
        <dbReference type="ARBA" id="ARBA00023004"/>
    </source>
</evidence>
<keyword evidence="2" id="KW-0479">Metal-binding</keyword>
<dbReference type="PRINTS" id="PR00162">
    <property type="entry name" value="RIESKE"/>
</dbReference>
<comment type="caution">
    <text evidence="7">The sequence shown here is derived from an EMBL/GenBank/DDBJ whole genome shotgun (WGS) entry which is preliminary data.</text>
</comment>
<protein>
    <submittedName>
        <fullName evidence="7">Glycine/D-amino acid oxidase-like deaminating enzyme</fullName>
    </submittedName>
</protein>
<dbReference type="InterPro" id="IPR036188">
    <property type="entry name" value="FAD/NAD-bd_sf"/>
</dbReference>
<dbReference type="SUPFAM" id="SSF50022">
    <property type="entry name" value="ISP domain"/>
    <property type="match status" value="1"/>
</dbReference>
<dbReference type="GO" id="GO:0004497">
    <property type="term" value="F:monooxygenase activity"/>
    <property type="evidence" value="ECO:0007669"/>
    <property type="project" value="UniProtKB-ARBA"/>
</dbReference>
<evidence type="ECO:0000259" key="6">
    <source>
        <dbReference type="PROSITE" id="PS51296"/>
    </source>
</evidence>
<organism evidence="7 8">
    <name type="scientific">Solirubrobacter pauli</name>
    <dbReference type="NCBI Taxonomy" id="166793"/>
    <lineage>
        <taxon>Bacteria</taxon>
        <taxon>Bacillati</taxon>
        <taxon>Actinomycetota</taxon>
        <taxon>Thermoleophilia</taxon>
        <taxon>Solirubrobacterales</taxon>
        <taxon>Solirubrobacteraceae</taxon>
        <taxon>Solirubrobacter</taxon>
    </lineage>
</organism>
<dbReference type="FunFam" id="2.102.10.10:FF:000014">
    <property type="entry name" value="Oxidoreductase, FAD dependent"/>
    <property type="match status" value="1"/>
</dbReference>
<dbReference type="PANTHER" id="PTHR13847:SF274">
    <property type="entry name" value="RIESKE 2FE-2S IRON-SULFUR PROTEIN YHFW-RELATED"/>
    <property type="match status" value="1"/>
</dbReference>
<evidence type="ECO:0000256" key="4">
    <source>
        <dbReference type="ARBA" id="ARBA00023014"/>
    </source>
</evidence>
<proteinExistence type="predicted"/>
<evidence type="ECO:0000256" key="5">
    <source>
        <dbReference type="ARBA" id="ARBA00023157"/>
    </source>
</evidence>
<dbReference type="Pfam" id="PF01266">
    <property type="entry name" value="DAO"/>
    <property type="match status" value="1"/>
</dbReference>
<accession>A0A660L2Q7</accession>
<keyword evidence="1" id="KW-0001">2Fe-2S</keyword>
<name>A0A660L2Q7_9ACTN</name>
<dbReference type="InterPro" id="IPR006076">
    <property type="entry name" value="FAD-dep_OxRdtase"/>
</dbReference>
<dbReference type="EMBL" id="RBIL01000002">
    <property type="protein sequence ID" value="RKQ88166.1"/>
    <property type="molecule type" value="Genomic_DNA"/>
</dbReference>
<dbReference type="SUPFAM" id="SSF51905">
    <property type="entry name" value="FAD/NAD(P)-binding domain"/>
    <property type="match status" value="1"/>
</dbReference>
<dbReference type="AlphaFoldDB" id="A0A660L2Q7"/>
<evidence type="ECO:0000313" key="8">
    <source>
        <dbReference type="Proteomes" id="UP000278962"/>
    </source>
</evidence>
<evidence type="ECO:0000256" key="2">
    <source>
        <dbReference type="ARBA" id="ARBA00022723"/>
    </source>
</evidence>
<evidence type="ECO:0000313" key="7">
    <source>
        <dbReference type="EMBL" id="RKQ88166.1"/>
    </source>
</evidence>
<keyword evidence="8" id="KW-1185">Reference proteome</keyword>
<feature type="domain" description="Rieske" evidence="6">
    <location>
        <begin position="396"/>
        <end position="483"/>
    </location>
</feature>
<dbReference type="Gene3D" id="3.30.9.10">
    <property type="entry name" value="D-Amino Acid Oxidase, subunit A, domain 2"/>
    <property type="match status" value="1"/>
</dbReference>
<dbReference type="GO" id="GO:0016705">
    <property type="term" value="F:oxidoreductase activity, acting on paired donors, with incorporation or reduction of molecular oxygen"/>
    <property type="evidence" value="ECO:0007669"/>
    <property type="project" value="UniProtKB-ARBA"/>
</dbReference>
<dbReference type="RefSeq" id="WP_211340192.1">
    <property type="nucleotide sequence ID" value="NZ_RBIL01000002.1"/>
</dbReference>
<dbReference type="Gene3D" id="2.102.10.10">
    <property type="entry name" value="Rieske [2Fe-2S] iron-sulphur domain"/>
    <property type="match status" value="1"/>
</dbReference>
<reference evidence="7 8" key="1">
    <citation type="submission" date="2018-10" db="EMBL/GenBank/DDBJ databases">
        <title>Genomic Encyclopedia of Archaeal and Bacterial Type Strains, Phase II (KMG-II): from individual species to whole genera.</title>
        <authorList>
            <person name="Goeker M."/>
        </authorList>
    </citation>
    <scope>NUCLEOTIDE SEQUENCE [LARGE SCALE GENOMIC DNA]</scope>
    <source>
        <strain evidence="7 8">DSM 14954</strain>
    </source>
</reference>
<sequence>MKGSIWLDAQGPSFPRLDGDVTADVAVVGAGIVGVTAARLLHEAGARVVLIDANRVGHGVTGHTTAKVSSQHGLIYAQLRDQHGPEAAAAYGSANEAALDWIAERAVDADFRRRASYAYVTSEADRDQVVDEARAAASAGLPATLVDDVPLPFATAGAVRFADQAEFHPLKHLHGLVRGLPEVYEHTHAVQVGEFVRTPGGTIAAEHTIVATHFPFPDRSLAFARAHPQRSYAIVCRIAGEPPDGMFISGDSPTRSIRAVGDLLLVGGEGHRTGTGGDTEERYAALETFAREHWDVRSVEHRWSSQDVVTVDQLPLIGRMTPFEDHVLMATGFAKWGMTGGTVAARLLTDLVLGRENPYADLFDPNRLNLRVSGPKLLRDNAVTGVRFVGDRVKHPGRRDIESLAPGEGDIVRLNGEKVAGYRDEDGGLHAVSPICTHLGCQVNFNRAERSWDCPCHGSRYTVDGDVLHGPAVHRLEIKPTST</sequence>
<dbReference type="Proteomes" id="UP000278962">
    <property type="component" value="Unassembled WGS sequence"/>
</dbReference>
<evidence type="ECO:0000256" key="1">
    <source>
        <dbReference type="ARBA" id="ARBA00022714"/>
    </source>
</evidence>
<keyword evidence="3" id="KW-0408">Iron</keyword>
<dbReference type="InterPro" id="IPR038010">
    <property type="entry name" value="YhfW_C"/>
</dbReference>
<dbReference type="GO" id="GO:0005737">
    <property type="term" value="C:cytoplasm"/>
    <property type="evidence" value="ECO:0007669"/>
    <property type="project" value="TreeGrafter"/>
</dbReference>
<dbReference type="GO" id="GO:0051537">
    <property type="term" value="F:2 iron, 2 sulfur cluster binding"/>
    <property type="evidence" value="ECO:0007669"/>
    <property type="project" value="UniProtKB-KW"/>
</dbReference>
<dbReference type="PANTHER" id="PTHR13847">
    <property type="entry name" value="SARCOSINE DEHYDROGENASE-RELATED"/>
    <property type="match status" value="1"/>
</dbReference>
<keyword evidence="4" id="KW-0411">Iron-sulfur</keyword>
<dbReference type="PROSITE" id="PS51296">
    <property type="entry name" value="RIESKE"/>
    <property type="match status" value="1"/>
</dbReference>
<keyword evidence="5" id="KW-1015">Disulfide bond</keyword>
<dbReference type="Gene3D" id="3.50.50.60">
    <property type="entry name" value="FAD/NAD(P)-binding domain"/>
    <property type="match status" value="1"/>
</dbReference>
<dbReference type="GO" id="GO:0016020">
    <property type="term" value="C:membrane"/>
    <property type="evidence" value="ECO:0007669"/>
    <property type="project" value="InterPro"/>
</dbReference>
<dbReference type="Pfam" id="PF00355">
    <property type="entry name" value="Rieske"/>
    <property type="match status" value="1"/>
</dbReference>
<dbReference type="GO" id="GO:0046872">
    <property type="term" value="F:metal ion binding"/>
    <property type="evidence" value="ECO:0007669"/>
    <property type="project" value="UniProtKB-KW"/>
</dbReference>